<dbReference type="GO" id="GO:0020037">
    <property type="term" value="F:heme binding"/>
    <property type="evidence" value="ECO:0007669"/>
    <property type="project" value="InterPro"/>
</dbReference>
<comment type="similarity">
    <text evidence="2 4">Belongs to the cytochrome P450 family.</text>
</comment>
<evidence type="ECO:0000313" key="6">
    <source>
        <dbReference type="Proteomes" id="UP001153069"/>
    </source>
</evidence>
<comment type="cofactor">
    <cofactor evidence="1 3">
        <name>heme</name>
        <dbReference type="ChEBI" id="CHEBI:30413"/>
    </cofactor>
</comment>
<dbReference type="GO" id="GO:0005506">
    <property type="term" value="F:iron ion binding"/>
    <property type="evidence" value="ECO:0007669"/>
    <property type="project" value="InterPro"/>
</dbReference>
<comment type="caution">
    <text evidence="5">The sequence shown here is derived from an EMBL/GenBank/DDBJ whole genome shotgun (WGS) entry which is preliminary data.</text>
</comment>
<keyword evidence="4" id="KW-0503">Monooxygenase</keyword>
<dbReference type="OrthoDB" id="3945418at2759"/>
<dbReference type="EMBL" id="CAICTM010000476">
    <property type="protein sequence ID" value="CAB9511284.1"/>
    <property type="molecule type" value="Genomic_DNA"/>
</dbReference>
<reference evidence="5" key="1">
    <citation type="submission" date="2020-06" db="EMBL/GenBank/DDBJ databases">
        <authorList>
            <consortium name="Plant Systems Biology data submission"/>
        </authorList>
    </citation>
    <scope>NUCLEOTIDE SEQUENCE</scope>
    <source>
        <strain evidence="5">D6</strain>
    </source>
</reference>
<evidence type="ECO:0000256" key="3">
    <source>
        <dbReference type="PIRSR" id="PIRSR602401-1"/>
    </source>
</evidence>
<dbReference type="InterPro" id="IPR002401">
    <property type="entry name" value="Cyt_P450_E_grp-I"/>
</dbReference>
<dbReference type="Proteomes" id="UP001153069">
    <property type="component" value="Unassembled WGS sequence"/>
</dbReference>
<protein>
    <submittedName>
        <fullName evidence="5">Hydroxyvitamin D-1 alpha hydroxylase, mitochondrial</fullName>
    </submittedName>
</protein>
<organism evidence="5 6">
    <name type="scientific">Seminavis robusta</name>
    <dbReference type="NCBI Taxonomy" id="568900"/>
    <lineage>
        <taxon>Eukaryota</taxon>
        <taxon>Sar</taxon>
        <taxon>Stramenopiles</taxon>
        <taxon>Ochrophyta</taxon>
        <taxon>Bacillariophyta</taxon>
        <taxon>Bacillariophyceae</taxon>
        <taxon>Bacillariophycidae</taxon>
        <taxon>Naviculales</taxon>
        <taxon>Naviculaceae</taxon>
        <taxon>Seminavis</taxon>
    </lineage>
</organism>
<dbReference type="AlphaFoldDB" id="A0A9N8DZJ0"/>
<accession>A0A9N8DZJ0</accession>
<dbReference type="InterPro" id="IPR001128">
    <property type="entry name" value="Cyt_P450"/>
</dbReference>
<keyword evidence="3 4" id="KW-0479">Metal-binding</keyword>
<name>A0A9N8DZJ0_9STRA</name>
<dbReference type="PANTHER" id="PTHR24305">
    <property type="entry name" value="CYTOCHROME P450"/>
    <property type="match status" value="1"/>
</dbReference>
<dbReference type="PRINTS" id="PR00463">
    <property type="entry name" value="EP450I"/>
</dbReference>
<dbReference type="InterPro" id="IPR036396">
    <property type="entry name" value="Cyt_P450_sf"/>
</dbReference>
<keyword evidence="6" id="KW-1185">Reference proteome</keyword>
<sequence>MASVDTTAGKVAWNLLQLGLNPSVQQQLYEEVDGWVQKEGMLVPEMFNRANTPILQAIIRETHRLTPAVFINLIKEVQNAPVELHGVTLSPGSVVAFDSYNPGRNPNWLEHPERFMPERWFSEAVEARKGTPAQTLDHPFFAGPFSQGARRCPGSRVAFLEVQVLLAQLVLDWKLDIAEDIQLQDVESKLETTLVPVWPRIHFESRQ</sequence>
<dbReference type="PROSITE" id="PS00086">
    <property type="entry name" value="CYTOCHROME_P450"/>
    <property type="match status" value="1"/>
</dbReference>
<evidence type="ECO:0000313" key="5">
    <source>
        <dbReference type="EMBL" id="CAB9511284.1"/>
    </source>
</evidence>
<evidence type="ECO:0000256" key="2">
    <source>
        <dbReference type="ARBA" id="ARBA00010617"/>
    </source>
</evidence>
<dbReference type="GO" id="GO:0004497">
    <property type="term" value="F:monooxygenase activity"/>
    <property type="evidence" value="ECO:0007669"/>
    <property type="project" value="UniProtKB-KW"/>
</dbReference>
<dbReference type="GO" id="GO:0016705">
    <property type="term" value="F:oxidoreductase activity, acting on paired donors, with incorporation or reduction of molecular oxygen"/>
    <property type="evidence" value="ECO:0007669"/>
    <property type="project" value="InterPro"/>
</dbReference>
<keyword evidence="4" id="KW-0560">Oxidoreductase</keyword>
<dbReference type="PANTHER" id="PTHR24305:SF166">
    <property type="entry name" value="CYTOCHROME P450 12A4, MITOCHONDRIAL-RELATED"/>
    <property type="match status" value="1"/>
</dbReference>
<evidence type="ECO:0000256" key="4">
    <source>
        <dbReference type="RuleBase" id="RU000461"/>
    </source>
</evidence>
<keyword evidence="3 4" id="KW-0349">Heme</keyword>
<dbReference type="InterPro" id="IPR017972">
    <property type="entry name" value="Cyt_P450_CS"/>
</dbReference>
<dbReference type="InterPro" id="IPR050121">
    <property type="entry name" value="Cytochrome_P450_monoxygenase"/>
</dbReference>
<dbReference type="Gene3D" id="1.10.630.10">
    <property type="entry name" value="Cytochrome P450"/>
    <property type="match status" value="1"/>
</dbReference>
<proteinExistence type="inferred from homology"/>
<dbReference type="SUPFAM" id="SSF48264">
    <property type="entry name" value="Cytochrome P450"/>
    <property type="match status" value="1"/>
</dbReference>
<gene>
    <name evidence="5" type="ORF">SEMRO_477_G150870.1</name>
</gene>
<keyword evidence="3 4" id="KW-0408">Iron</keyword>
<evidence type="ECO:0000256" key="1">
    <source>
        <dbReference type="ARBA" id="ARBA00001971"/>
    </source>
</evidence>
<feature type="binding site" description="axial binding residue" evidence="3">
    <location>
        <position position="152"/>
    </location>
    <ligand>
        <name>heme</name>
        <dbReference type="ChEBI" id="CHEBI:30413"/>
    </ligand>
    <ligandPart>
        <name>Fe</name>
        <dbReference type="ChEBI" id="CHEBI:18248"/>
    </ligandPart>
</feature>
<dbReference type="PRINTS" id="PR00385">
    <property type="entry name" value="P450"/>
</dbReference>
<dbReference type="Pfam" id="PF00067">
    <property type="entry name" value="p450"/>
    <property type="match status" value="1"/>
</dbReference>